<dbReference type="EMBL" id="GIFC01006112">
    <property type="protein sequence ID" value="MXU88195.1"/>
    <property type="molecule type" value="Transcribed_RNA"/>
</dbReference>
<sequence>MKLCGVSILCDTALCTGRDYVCCTVVLVVNCVPFSYKASCFPCFPFLFFLGVFPWSLWSLTFSSHCAFPSALSHAALRRALSESSSLLSTEESLNITKHE</sequence>
<accession>A0A6B0UGA1</accession>
<evidence type="ECO:0000313" key="1">
    <source>
        <dbReference type="EMBL" id="MXU88195.1"/>
    </source>
</evidence>
<reference evidence="1" key="1">
    <citation type="submission" date="2019-12" db="EMBL/GenBank/DDBJ databases">
        <title>An insight into the sialome of adult female Ixodes ricinus ticks feeding for 6 days.</title>
        <authorList>
            <person name="Perner J."/>
            <person name="Ribeiro J.M.C."/>
        </authorList>
    </citation>
    <scope>NUCLEOTIDE SEQUENCE</scope>
    <source>
        <strain evidence="1">Semi-engorged</strain>
        <tissue evidence="1">Salivary glands</tissue>
    </source>
</reference>
<protein>
    <submittedName>
        <fullName evidence="1">Uncharacterized protein</fullName>
    </submittedName>
</protein>
<name>A0A6B0UGA1_IXORI</name>
<organism evidence="1">
    <name type="scientific">Ixodes ricinus</name>
    <name type="common">Common tick</name>
    <name type="synonym">Acarus ricinus</name>
    <dbReference type="NCBI Taxonomy" id="34613"/>
    <lineage>
        <taxon>Eukaryota</taxon>
        <taxon>Metazoa</taxon>
        <taxon>Ecdysozoa</taxon>
        <taxon>Arthropoda</taxon>
        <taxon>Chelicerata</taxon>
        <taxon>Arachnida</taxon>
        <taxon>Acari</taxon>
        <taxon>Parasitiformes</taxon>
        <taxon>Ixodida</taxon>
        <taxon>Ixodoidea</taxon>
        <taxon>Ixodidae</taxon>
        <taxon>Ixodinae</taxon>
        <taxon>Ixodes</taxon>
    </lineage>
</organism>
<dbReference type="AlphaFoldDB" id="A0A6B0UGA1"/>
<proteinExistence type="predicted"/>